<keyword evidence="2" id="KW-1185">Reference proteome</keyword>
<gene>
    <name evidence="1" type="ORF">LVJ83_05965</name>
</gene>
<proteinExistence type="predicted"/>
<organism evidence="1 2">
    <name type="scientific">Uruburuella testudinis</name>
    <dbReference type="NCBI Taxonomy" id="1282863"/>
    <lineage>
        <taxon>Bacteria</taxon>
        <taxon>Pseudomonadati</taxon>
        <taxon>Pseudomonadota</taxon>
        <taxon>Betaproteobacteria</taxon>
        <taxon>Neisseriales</taxon>
        <taxon>Neisseriaceae</taxon>
        <taxon>Uruburuella</taxon>
    </lineage>
</organism>
<protein>
    <submittedName>
        <fullName evidence="1">Uncharacterized protein</fullName>
    </submittedName>
</protein>
<evidence type="ECO:0000313" key="2">
    <source>
        <dbReference type="Proteomes" id="UP000829817"/>
    </source>
</evidence>
<name>A0ABY4DWJ5_9NEIS</name>
<dbReference type="RefSeq" id="WP_244787252.1">
    <property type="nucleotide sequence ID" value="NZ_CP091508.1"/>
</dbReference>
<accession>A0ABY4DWJ5</accession>
<evidence type="ECO:0000313" key="1">
    <source>
        <dbReference type="EMBL" id="UOO83002.1"/>
    </source>
</evidence>
<dbReference type="Proteomes" id="UP000829817">
    <property type="component" value="Chromosome"/>
</dbReference>
<sequence>MRGFLFLEMQMQGKKRSKIGHLARLFNAADAFAGAKSTHKSNYQDTLGCPDNLFMRIFVPENADAGQQTQQMRFQGQNTPVNRMVRTP</sequence>
<dbReference type="EMBL" id="CP091508">
    <property type="protein sequence ID" value="UOO83002.1"/>
    <property type="molecule type" value="Genomic_DNA"/>
</dbReference>
<reference evidence="1 2" key="1">
    <citation type="journal article" date="2022" name="Res Sq">
        <title>Evolution of multicellular longitudinally dividing oral cavity symbionts (Neisseriaceae).</title>
        <authorList>
            <person name="Nyongesa S."/>
            <person name="Weber P."/>
            <person name="Bernet E."/>
            <person name="Pullido F."/>
            <person name="Nieckarz M."/>
            <person name="Delaby M."/>
            <person name="Nieves C."/>
            <person name="Viehboeck T."/>
            <person name="Krause N."/>
            <person name="Rivera-Millot A."/>
            <person name="Nakamura A."/>
            <person name="Vischer N."/>
            <person name="VanNieuwenhze M."/>
            <person name="Brun Y."/>
            <person name="Cava F."/>
            <person name="Bulgheresi S."/>
            <person name="Veyrier F."/>
        </authorList>
    </citation>
    <scope>NUCLEOTIDE SEQUENCE [LARGE SCALE GENOMIC DNA]</scope>
    <source>
        <strain evidence="1 2">CCUG 63373m</strain>
    </source>
</reference>